<feature type="transmembrane region" description="Helical" evidence="1">
    <location>
        <begin position="29"/>
        <end position="55"/>
    </location>
</feature>
<accession>A0A7J7P8F9</accession>
<organism evidence="2 3">
    <name type="scientific">Kingdonia uniflora</name>
    <dbReference type="NCBI Taxonomy" id="39325"/>
    <lineage>
        <taxon>Eukaryota</taxon>
        <taxon>Viridiplantae</taxon>
        <taxon>Streptophyta</taxon>
        <taxon>Embryophyta</taxon>
        <taxon>Tracheophyta</taxon>
        <taxon>Spermatophyta</taxon>
        <taxon>Magnoliopsida</taxon>
        <taxon>Ranunculales</taxon>
        <taxon>Circaeasteraceae</taxon>
        <taxon>Kingdonia</taxon>
    </lineage>
</organism>
<keyword evidence="3" id="KW-1185">Reference proteome</keyword>
<keyword evidence="1" id="KW-0812">Transmembrane</keyword>
<feature type="transmembrane region" description="Helical" evidence="1">
    <location>
        <begin position="67"/>
        <end position="89"/>
    </location>
</feature>
<keyword evidence="1" id="KW-0472">Membrane</keyword>
<evidence type="ECO:0000313" key="2">
    <source>
        <dbReference type="EMBL" id="KAF6175444.1"/>
    </source>
</evidence>
<dbReference type="Proteomes" id="UP000541444">
    <property type="component" value="Unassembled WGS sequence"/>
</dbReference>
<proteinExistence type="predicted"/>
<protein>
    <submittedName>
        <fullName evidence="2">Uncharacterized protein</fullName>
    </submittedName>
</protein>
<evidence type="ECO:0000256" key="1">
    <source>
        <dbReference type="SAM" id="Phobius"/>
    </source>
</evidence>
<keyword evidence="1" id="KW-1133">Transmembrane helix</keyword>
<name>A0A7J7P8F9_9MAGN</name>
<dbReference type="AlphaFoldDB" id="A0A7J7P8F9"/>
<gene>
    <name evidence="2" type="ORF">GIB67_036535</name>
</gene>
<evidence type="ECO:0000313" key="3">
    <source>
        <dbReference type="Proteomes" id="UP000541444"/>
    </source>
</evidence>
<comment type="caution">
    <text evidence="2">The sequence shown here is derived from an EMBL/GenBank/DDBJ whole genome shotgun (WGS) entry which is preliminary data.</text>
</comment>
<sequence>MVIYNFICGNGVTLISQSSHNPNRAYCKCLYAVFSIFNFLFYYLLVVIYFIFAYFRRHLGIVGSGVGWMSICLVLVDMVHISCALQLVVKKDFTVAHS</sequence>
<dbReference type="EMBL" id="JACGCM010000188">
    <property type="protein sequence ID" value="KAF6175444.1"/>
    <property type="molecule type" value="Genomic_DNA"/>
</dbReference>
<reference evidence="2 3" key="1">
    <citation type="journal article" date="2020" name="IScience">
        <title>Genome Sequencing of the Endangered Kingdonia uniflora (Circaeasteraceae, Ranunculales) Reveals Potential Mechanisms of Evolutionary Specialization.</title>
        <authorList>
            <person name="Sun Y."/>
            <person name="Deng T."/>
            <person name="Zhang A."/>
            <person name="Moore M.J."/>
            <person name="Landis J.B."/>
            <person name="Lin N."/>
            <person name="Zhang H."/>
            <person name="Zhang X."/>
            <person name="Huang J."/>
            <person name="Zhang X."/>
            <person name="Sun H."/>
            <person name="Wang H."/>
        </authorList>
    </citation>
    <scope>NUCLEOTIDE SEQUENCE [LARGE SCALE GENOMIC DNA]</scope>
    <source>
        <strain evidence="2">TB1705</strain>
        <tissue evidence="2">Leaf</tissue>
    </source>
</reference>